<accession>W2QDK5</accession>
<organism evidence="1 2">
    <name type="scientific">Phytophthora nicotianae (strain INRA-310)</name>
    <name type="common">Phytophthora parasitica</name>
    <dbReference type="NCBI Taxonomy" id="761204"/>
    <lineage>
        <taxon>Eukaryota</taxon>
        <taxon>Sar</taxon>
        <taxon>Stramenopiles</taxon>
        <taxon>Oomycota</taxon>
        <taxon>Peronosporomycetes</taxon>
        <taxon>Peronosporales</taxon>
        <taxon>Peronosporaceae</taxon>
        <taxon>Phytophthora</taxon>
    </lineage>
</organism>
<name>W2QDK5_PHYN3</name>
<protein>
    <submittedName>
        <fullName evidence="1">Uncharacterized protein</fullName>
    </submittedName>
</protein>
<reference evidence="1 2" key="2">
    <citation type="submission" date="2013-11" db="EMBL/GenBank/DDBJ databases">
        <title>The Genome Sequence of Phytophthora parasitica INRA-310.</title>
        <authorList>
            <consortium name="The Broad Institute Genomics Platform"/>
            <person name="Russ C."/>
            <person name="Tyler B."/>
            <person name="Panabieres F."/>
            <person name="Shan W."/>
            <person name="Tripathy S."/>
            <person name="Grunwald N."/>
            <person name="Machado M."/>
            <person name="Johnson C.S."/>
            <person name="Arredondo F."/>
            <person name="Hong C."/>
            <person name="Coffey M."/>
            <person name="Young S.K."/>
            <person name="Zeng Q."/>
            <person name="Gargeya S."/>
            <person name="Fitzgerald M."/>
            <person name="Abouelleil A."/>
            <person name="Alvarado L."/>
            <person name="Chapman S.B."/>
            <person name="Gainer-Dewar J."/>
            <person name="Goldberg J."/>
            <person name="Griggs A."/>
            <person name="Gujja S."/>
            <person name="Hansen M."/>
            <person name="Howarth C."/>
            <person name="Imamovic A."/>
            <person name="Ireland A."/>
            <person name="Larimer J."/>
            <person name="McCowan C."/>
            <person name="Murphy C."/>
            <person name="Pearson M."/>
            <person name="Poon T.W."/>
            <person name="Priest M."/>
            <person name="Roberts A."/>
            <person name="Saif S."/>
            <person name="Shea T."/>
            <person name="Sykes S."/>
            <person name="Wortman J."/>
            <person name="Nusbaum C."/>
            <person name="Birren B."/>
        </authorList>
    </citation>
    <scope>NUCLEOTIDE SEQUENCE [LARGE SCALE GENOMIC DNA]</scope>
    <source>
        <strain evidence="1 2">INRA-310</strain>
    </source>
</reference>
<dbReference type="RefSeq" id="XP_008904101.1">
    <property type="nucleotide sequence ID" value="XM_008905853.1"/>
</dbReference>
<reference evidence="2" key="1">
    <citation type="submission" date="2011-12" db="EMBL/GenBank/DDBJ databases">
        <authorList>
            <consortium name="The Broad Institute Genome Sequencing Platform"/>
            <person name="Russ C."/>
            <person name="Tyler B."/>
            <person name="Panabieres F."/>
            <person name="Shan W."/>
            <person name="Tripathy S."/>
            <person name="Grunwald N."/>
            <person name="Machado M."/>
            <person name="Young S.K."/>
            <person name="Zeng Q."/>
            <person name="Gargeya S."/>
            <person name="Fitzgerald M."/>
            <person name="Haas B."/>
            <person name="Abouelleil A."/>
            <person name="Alvarado L."/>
            <person name="Arachchi H.M."/>
            <person name="Berlin A."/>
            <person name="Chapman S.B."/>
            <person name="Gearin G."/>
            <person name="Goldberg J."/>
            <person name="Griggs A."/>
            <person name="Gujja S."/>
            <person name="Hansen M."/>
            <person name="Heiman D."/>
            <person name="Howarth C."/>
            <person name="Larimer J."/>
            <person name="Lui A."/>
            <person name="MacDonald P.J.P."/>
            <person name="McCowen C."/>
            <person name="Montmayeur A."/>
            <person name="Murphy C."/>
            <person name="Neiman D."/>
            <person name="Pearson M."/>
            <person name="Priest M."/>
            <person name="Roberts A."/>
            <person name="Saif S."/>
            <person name="Shea T."/>
            <person name="Sisk P."/>
            <person name="Stolte C."/>
            <person name="Sykes S."/>
            <person name="Wortman J."/>
            <person name="Nusbaum C."/>
            <person name="Birren B."/>
        </authorList>
    </citation>
    <scope>NUCLEOTIDE SEQUENCE [LARGE SCALE GENOMIC DNA]</scope>
    <source>
        <strain evidence="2">INRA-310</strain>
    </source>
</reference>
<evidence type="ECO:0000313" key="1">
    <source>
        <dbReference type="EMBL" id="ETN10340.1"/>
    </source>
</evidence>
<proteinExistence type="predicted"/>
<sequence length="42" mass="4501">MGSLYAQVCGGGTATTLDKKAVEECIDCTTTYQIDKTTKQKV</sequence>
<dbReference type="GeneID" id="20191322"/>
<evidence type="ECO:0000313" key="2">
    <source>
        <dbReference type="Proteomes" id="UP000018817"/>
    </source>
</evidence>
<dbReference type="VEuPathDB" id="FungiDB:PPTG_22723"/>
<dbReference type="AlphaFoldDB" id="W2QDK5"/>
<gene>
    <name evidence="1" type="ORF">PPTG_22723</name>
</gene>
<dbReference type="EMBL" id="KI669582">
    <property type="protein sequence ID" value="ETN10340.1"/>
    <property type="molecule type" value="Genomic_DNA"/>
</dbReference>
<dbReference type="Proteomes" id="UP000018817">
    <property type="component" value="Unassembled WGS sequence"/>
</dbReference>